<dbReference type="Gene3D" id="1.25.40.340">
    <property type="match status" value="1"/>
</dbReference>
<dbReference type="Pfam" id="PF02734">
    <property type="entry name" value="Dak2"/>
    <property type="match status" value="1"/>
</dbReference>
<dbReference type="NCBIfam" id="TIGR03599">
    <property type="entry name" value="YloV"/>
    <property type="match status" value="1"/>
</dbReference>
<dbReference type="GO" id="GO:0004371">
    <property type="term" value="F:glycerone kinase activity"/>
    <property type="evidence" value="ECO:0007669"/>
    <property type="project" value="InterPro"/>
</dbReference>
<dbReference type="SUPFAM" id="SSF101473">
    <property type="entry name" value="DhaL-like"/>
    <property type="match status" value="1"/>
</dbReference>
<dbReference type="InterPro" id="IPR050270">
    <property type="entry name" value="DegV_domain_contain"/>
</dbReference>
<protein>
    <submittedName>
        <fullName evidence="1">Dihydroxyacetone/glyceraldehyde kinase</fullName>
    </submittedName>
</protein>
<evidence type="ECO:0000313" key="2">
    <source>
        <dbReference type="Proteomes" id="UP000232222"/>
    </source>
</evidence>
<accession>A0A2K8NR42</accession>
<sequence>MKTTQKEKLINMIASGVNDLHNNYPHIDKLNVFPVPDGDTGTNMNLTATNGFNEIKDAELDSIGQILATFSRGLIMGARGNSGVIFSQIVKGLSQGMKNSEDLSPKEWKKGLNAATEIAYKAVMKPIEGTILTVIRETSEQANKLPDDMDVKEFWKKIVQYANQSLENTPNLLKALKDVGVVDSGGYGLVKFLEGIANYVINDKVTPRLAQLETNEGGNLTMDLMEKEFGYCTETIVLLRPEWVNKLQVNTIRDQLQLYGNTSSVVVIDDDILKVHTHALNPGQVLIFLQQYGDFQTVKVENMNLQAERQVTQKTTSNKMPKWTENSKITPKRSLANEQATIAVVASEQLKYYFENELGIDLAIDGGSMMNPSTNDFLKAIEQVDAKSVLIMPNNSNVLLTARQAEKEEHKSKVFVIPTKTIQQGMASALNFDPSASPQKNNTNLTRAIKSVTSFNISQAAKDSVVDGVTIKKDDYMGIVDGHIMMSVPSLNVIFEKCLSRYITNRTEIITVFTGQESDAKSISDLRKYLDENYDIEYEIIEGGQKIFNFLISIE</sequence>
<dbReference type="Proteomes" id="UP000232222">
    <property type="component" value="Chromosome"/>
</dbReference>
<dbReference type="EMBL" id="CP024962">
    <property type="protein sequence ID" value="ATZ16254.1"/>
    <property type="molecule type" value="Genomic_DNA"/>
</dbReference>
<dbReference type="InterPro" id="IPR033470">
    <property type="entry name" value="FakA-like_C"/>
</dbReference>
<dbReference type="PANTHER" id="PTHR33434:SF4">
    <property type="entry name" value="PHOSPHATASE PROTEIN"/>
    <property type="match status" value="1"/>
</dbReference>
<keyword evidence="1" id="KW-0418">Kinase</keyword>
<dbReference type="InterPro" id="IPR019986">
    <property type="entry name" value="YloV-like"/>
</dbReference>
<evidence type="ECO:0000313" key="1">
    <source>
        <dbReference type="EMBL" id="ATZ16254.1"/>
    </source>
</evidence>
<name>A0A2K8NR42_9MOLU</name>
<dbReference type="InterPro" id="IPR048394">
    <property type="entry name" value="FakA-like_M"/>
</dbReference>
<dbReference type="Pfam" id="PF21645">
    <property type="entry name" value="FakA-like_M"/>
    <property type="match status" value="1"/>
</dbReference>
<dbReference type="OrthoDB" id="9760324at2"/>
<dbReference type="SMART" id="SM01120">
    <property type="entry name" value="Dak2"/>
    <property type="match status" value="1"/>
</dbReference>
<proteinExistence type="predicted"/>
<dbReference type="PANTHER" id="PTHR33434">
    <property type="entry name" value="DEGV DOMAIN-CONTAINING PROTEIN DR_1986-RELATED"/>
    <property type="match status" value="1"/>
</dbReference>
<dbReference type="Pfam" id="PF13684">
    <property type="entry name" value="FakA-like_C"/>
    <property type="match status" value="1"/>
</dbReference>
<gene>
    <name evidence="1" type="primary">yloV</name>
    <name evidence="1" type="ORF">EFREU_v1c02270</name>
</gene>
<dbReference type="SMART" id="SM01121">
    <property type="entry name" value="Dak1_2"/>
    <property type="match status" value="1"/>
</dbReference>
<dbReference type="PROSITE" id="PS51480">
    <property type="entry name" value="DHAL"/>
    <property type="match status" value="1"/>
</dbReference>
<dbReference type="RefSeq" id="WP_100609208.1">
    <property type="nucleotide sequence ID" value="NZ_CP024962.1"/>
</dbReference>
<organism evidence="1 2">
    <name type="scientific">Entomoplasma freundtii</name>
    <dbReference type="NCBI Taxonomy" id="74700"/>
    <lineage>
        <taxon>Bacteria</taxon>
        <taxon>Bacillati</taxon>
        <taxon>Mycoplasmatota</taxon>
        <taxon>Mollicutes</taxon>
        <taxon>Entomoplasmatales</taxon>
        <taxon>Entomoplasmataceae</taxon>
        <taxon>Entomoplasma</taxon>
    </lineage>
</organism>
<dbReference type="AlphaFoldDB" id="A0A2K8NR42"/>
<dbReference type="KEGG" id="efr:EFREU_v1c02270"/>
<dbReference type="InterPro" id="IPR004007">
    <property type="entry name" value="DhaL_dom"/>
</dbReference>
<keyword evidence="1" id="KW-0808">Transferase</keyword>
<dbReference type="InterPro" id="IPR036117">
    <property type="entry name" value="DhaL_dom_sf"/>
</dbReference>
<dbReference type="GO" id="GO:0006071">
    <property type="term" value="P:glycerol metabolic process"/>
    <property type="evidence" value="ECO:0007669"/>
    <property type="project" value="InterPro"/>
</dbReference>
<keyword evidence="2" id="KW-1185">Reference proteome</keyword>
<reference evidence="1 2" key="1">
    <citation type="submission" date="2017-11" db="EMBL/GenBank/DDBJ databases">
        <title>Genome sequence of Entomoplasma freundtii BARC 318 (ATCC 51999).</title>
        <authorList>
            <person name="Lo W.-S."/>
            <person name="Gasparich G.E."/>
            <person name="Kuo C.-H."/>
        </authorList>
    </citation>
    <scope>NUCLEOTIDE SEQUENCE [LARGE SCALE GENOMIC DNA]</scope>
    <source>
        <strain evidence="1 2">BARC 318</strain>
    </source>
</reference>